<dbReference type="Proteomes" id="UP000540412">
    <property type="component" value="Unassembled WGS sequence"/>
</dbReference>
<dbReference type="AlphaFoldDB" id="A0A7W9PKB4"/>
<organism evidence="2 3">
    <name type="scientific">Nocardia transvalensis</name>
    <dbReference type="NCBI Taxonomy" id="37333"/>
    <lineage>
        <taxon>Bacteria</taxon>
        <taxon>Bacillati</taxon>
        <taxon>Actinomycetota</taxon>
        <taxon>Actinomycetes</taxon>
        <taxon>Mycobacteriales</taxon>
        <taxon>Nocardiaceae</taxon>
        <taxon>Nocardia</taxon>
    </lineage>
</organism>
<dbReference type="EMBL" id="JACHIT010000002">
    <property type="protein sequence ID" value="MBB5917786.1"/>
    <property type="molecule type" value="Genomic_DNA"/>
</dbReference>
<feature type="compositionally biased region" description="Basic and acidic residues" evidence="1">
    <location>
        <begin position="317"/>
        <end position="327"/>
    </location>
</feature>
<dbReference type="RefSeq" id="WP_063709871.1">
    <property type="nucleotide sequence ID" value="NZ_JACHIT010000002.1"/>
</dbReference>
<feature type="compositionally biased region" description="Basic and acidic residues" evidence="1">
    <location>
        <begin position="227"/>
        <end position="240"/>
    </location>
</feature>
<evidence type="ECO:0000256" key="1">
    <source>
        <dbReference type="SAM" id="MobiDB-lite"/>
    </source>
</evidence>
<feature type="compositionally biased region" description="Basic and acidic residues" evidence="1">
    <location>
        <begin position="369"/>
        <end position="378"/>
    </location>
</feature>
<protein>
    <submittedName>
        <fullName evidence="2">Uncharacterized protein</fullName>
    </submittedName>
</protein>
<comment type="caution">
    <text evidence="2">The sequence shown here is derived from an EMBL/GenBank/DDBJ whole genome shotgun (WGS) entry which is preliminary data.</text>
</comment>
<reference evidence="2 3" key="1">
    <citation type="submission" date="2020-08" db="EMBL/GenBank/DDBJ databases">
        <title>Sequencing the genomes of 1000 actinobacteria strains.</title>
        <authorList>
            <person name="Klenk H.-P."/>
        </authorList>
    </citation>
    <scope>NUCLEOTIDE SEQUENCE [LARGE SCALE GENOMIC DNA]</scope>
    <source>
        <strain evidence="2 3">DSM 43582</strain>
    </source>
</reference>
<feature type="compositionally biased region" description="Low complexity" evidence="1">
    <location>
        <begin position="258"/>
        <end position="273"/>
    </location>
</feature>
<sequence length="457" mass="47203">MPIAFETGGLQQLDPSTWGNPATGDLVTLSYIDAVPDLPAPLEDVEALRRGLTEQQAEFGCLIEAYVIGVAGQPALLRLEKFPLPDGSGLGFTAGIVLPKATCSAILKVMCRESGRSGTREAAIVPKVGFQNMFRPHPYAPDIRGKLPYNVADDAQWDAQFPDHPLTRARRWISQASRTARVDPRFAALPPFTGPVAAGAQEPDGSAPHEDTGSGRPDGSGPLSGDARPDDLPGLRDREPSAGAAETAPIPSASALGTAPRKPATAPQPTQTPGSFPRLPASAAAYASSAPAAKTTALPATSGSVNFLQPPAVDQDSDVRGPVRTDAAETTAMPAGSASSPRVPVLPADETTMLPADTPPSGSLTGLSDADRSDDESSARPTPAEDPDRAESEPSARPVLPADETTAIPTGEIAKTPDAAETTALPAGRLTREPSFPEDTPTAAVAAGAETRPIPKR</sequence>
<proteinExistence type="predicted"/>
<name>A0A7W9PKB4_9NOCA</name>
<accession>A0A7W9PKB4</accession>
<gene>
    <name evidence="2" type="ORF">BJY24_006698</name>
</gene>
<keyword evidence="3" id="KW-1185">Reference proteome</keyword>
<feature type="compositionally biased region" description="Low complexity" evidence="1">
    <location>
        <begin position="280"/>
        <end position="302"/>
    </location>
</feature>
<evidence type="ECO:0000313" key="2">
    <source>
        <dbReference type="EMBL" id="MBB5917786.1"/>
    </source>
</evidence>
<evidence type="ECO:0000313" key="3">
    <source>
        <dbReference type="Proteomes" id="UP000540412"/>
    </source>
</evidence>
<feature type="region of interest" description="Disordered" evidence="1">
    <location>
        <begin position="187"/>
        <end position="457"/>
    </location>
</feature>